<sequence length="166" mass="18016">MPTSTPGSPLPLHPRESPGKRWSWYLSLSPLKPHLRSTSFLASLSQLISATIFWISHFTALPSIKSSLSTPVPNGTYWLPQVVGGTGSIVSSNLFMLEVQEKWYRTEPGLLGWHVGFWNLVGAVGFTLCGALGFAEHEGEGGEHALALSTFVGSWAFFDRVGSTVV</sequence>
<gene>
    <name evidence="1" type="ORF">B0T14DRAFT_294414</name>
</gene>
<accession>A0AA40BUH4</accession>
<protein>
    <submittedName>
        <fullName evidence="1">Uncharacterized protein</fullName>
    </submittedName>
</protein>
<comment type="caution">
    <text evidence="1">The sequence shown here is derived from an EMBL/GenBank/DDBJ whole genome shotgun (WGS) entry which is preliminary data.</text>
</comment>
<evidence type="ECO:0000313" key="2">
    <source>
        <dbReference type="Proteomes" id="UP001175000"/>
    </source>
</evidence>
<keyword evidence="2" id="KW-1185">Reference proteome</keyword>
<organism evidence="1 2">
    <name type="scientific">Immersiella caudata</name>
    <dbReference type="NCBI Taxonomy" id="314043"/>
    <lineage>
        <taxon>Eukaryota</taxon>
        <taxon>Fungi</taxon>
        <taxon>Dikarya</taxon>
        <taxon>Ascomycota</taxon>
        <taxon>Pezizomycotina</taxon>
        <taxon>Sordariomycetes</taxon>
        <taxon>Sordariomycetidae</taxon>
        <taxon>Sordariales</taxon>
        <taxon>Lasiosphaeriaceae</taxon>
        <taxon>Immersiella</taxon>
    </lineage>
</organism>
<dbReference type="AlphaFoldDB" id="A0AA40BUH4"/>
<dbReference type="Proteomes" id="UP001175000">
    <property type="component" value="Unassembled WGS sequence"/>
</dbReference>
<evidence type="ECO:0000313" key="1">
    <source>
        <dbReference type="EMBL" id="KAK0614060.1"/>
    </source>
</evidence>
<reference evidence="1" key="1">
    <citation type="submission" date="2023-06" db="EMBL/GenBank/DDBJ databases">
        <title>Genome-scale phylogeny and comparative genomics of the fungal order Sordariales.</title>
        <authorList>
            <consortium name="Lawrence Berkeley National Laboratory"/>
            <person name="Hensen N."/>
            <person name="Bonometti L."/>
            <person name="Westerberg I."/>
            <person name="Brannstrom I.O."/>
            <person name="Guillou S."/>
            <person name="Cros-Aarteil S."/>
            <person name="Calhoun S."/>
            <person name="Haridas S."/>
            <person name="Kuo A."/>
            <person name="Mondo S."/>
            <person name="Pangilinan J."/>
            <person name="Riley R."/>
            <person name="Labutti K."/>
            <person name="Andreopoulos B."/>
            <person name="Lipzen A."/>
            <person name="Chen C."/>
            <person name="Yanf M."/>
            <person name="Daum C."/>
            <person name="Ng V."/>
            <person name="Clum A."/>
            <person name="Steindorff A."/>
            <person name="Ohm R."/>
            <person name="Martin F."/>
            <person name="Silar P."/>
            <person name="Natvig D."/>
            <person name="Lalanne C."/>
            <person name="Gautier V."/>
            <person name="Ament-Velasquez S.L."/>
            <person name="Kruys A."/>
            <person name="Hutchinson M.I."/>
            <person name="Powell A.J."/>
            <person name="Barry K."/>
            <person name="Miller A.N."/>
            <person name="Grigoriev I.V."/>
            <person name="Debuchy R."/>
            <person name="Gladieux P."/>
            <person name="Thoren M.H."/>
            <person name="Johannesson H."/>
        </authorList>
    </citation>
    <scope>NUCLEOTIDE SEQUENCE</scope>
    <source>
        <strain evidence="1">CBS 606.72</strain>
    </source>
</reference>
<proteinExistence type="predicted"/>
<name>A0AA40BUH4_9PEZI</name>
<dbReference type="EMBL" id="JAULSU010000006">
    <property type="protein sequence ID" value="KAK0614060.1"/>
    <property type="molecule type" value="Genomic_DNA"/>
</dbReference>